<dbReference type="EMBL" id="CP024634">
    <property type="protein sequence ID" value="AYQ57616.1"/>
    <property type="molecule type" value="Genomic_DNA"/>
</dbReference>
<sequence length="56" mass="6456">MVANHSLQLGLPQRTVCIAGKIAKWIYIYTKSSKKHAPIYFYGIIRNLSIHYETFA</sequence>
<reference evidence="1 2" key="1">
    <citation type="submission" date="2017-11" db="EMBL/GenBank/DDBJ databases">
        <title>Genome sequence of the bacterial symbiont EPR9N from a vent mussel Bathymodiolus thermophilus.</title>
        <authorList>
            <person name="Won Y.-J."/>
        </authorList>
    </citation>
    <scope>NUCLEOTIDE SEQUENCE [LARGE SCALE GENOMIC DNA]</scope>
    <source>
        <strain evidence="1 2">EPR9N</strain>
    </source>
</reference>
<protein>
    <submittedName>
        <fullName evidence="1">Uncharacterized protein</fullName>
    </submittedName>
</protein>
<evidence type="ECO:0000313" key="2">
    <source>
        <dbReference type="Proteomes" id="UP000278334"/>
    </source>
</evidence>
<evidence type="ECO:0000313" key="1">
    <source>
        <dbReference type="EMBL" id="AYQ57616.1"/>
    </source>
</evidence>
<proteinExistence type="predicted"/>
<name>A0A3G3IP19_9GAMM</name>
<gene>
    <name evidence="1" type="ORF">MS2017_1955</name>
</gene>
<accession>A0A3G3IP19</accession>
<dbReference type="AlphaFoldDB" id="A0A3G3IP19"/>
<dbReference type="KEGG" id="bthg:MS2017_1955"/>
<dbReference type="Proteomes" id="UP000278334">
    <property type="component" value="Chromosome"/>
</dbReference>
<organism evidence="1 2">
    <name type="scientific">Bathymodiolus thermophilus thioautotrophic gill symbiont</name>
    <dbReference type="NCBI Taxonomy" id="2360"/>
    <lineage>
        <taxon>Bacteria</taxon>
        <taxon>Pseudomonadati</taxon>
        <taxon>Pseudomonadota</taxon>
        <taxon>Gammaproteobacteria</taxon>
        <taxon>sulfur-oxidizing symbionts</taxon>
    </lineage>
</organism>